<accession>A0A2U1CCP8</accession>
<evidence type="ECO:0000313" key="2">
    <source>
        <dbReference type="EMBL" id="PVY58689.1"/>
    </source>
</evidence>
<dbReference type="SUPFAM" id="SSF88659">
    <property type="entry name" value="Sigma3 and sigma4 domains of RNA polymerase sigma factors"/>
    <property type="match status" value="1"/>
</dbReference>
<dbReference type="Gene3D" id="1.10.10.10">
    <property type="entry name" value="Winged helix-like DNA-binding domain superfamily/Winged helix DNA-binding domain"/>
    <property type="match status" value="1"/>
</dbReference>
<dbReference type="InterPro" id="IPR036388">
    <property type="entry name" value="WH-like_DNA-bd_sf"/>
</dbReference>
<protein>
    <submittedName>
        <fullName evidence="2">RNA polymerase sigma factor (Sigma-70 family)</fullName>
    </submittedName>
</protein>
<evidence type="ECO:0000259" key="1">
    <source>
        <dbReference type="Pfam" id="PF07638"/>
    </source>
</evidence>
<dbReference type="OrthoDB" id="9814320at2"/>
<reference evidence="2 3" key="1">
    <citation type="submission" date="2018-04" db="EMBL/GenBank/DDBJ databases">
        <title>Genomic Encyclopedia of Type Strains, Phase IV (KMG-IV): sequencing the most valuable type-strain genomes for metagenomic binning, comparative biology and taxonomic classification.</title>
        <authorList>
            <person name="Goeker M."/>
        </authorList>
    </citation>
    <scope>NUCLEOTIDE SEQUENCE [LARGE SCALE GENOMIC DNA]</scope>
    <source>
        <strain evidence="2 3">DSM 26588</strain>
    </source>
</reference>
<dbReference type="GeneID" id="93229030"/>
<organism evidence="2 3">
    <name type="scientific">Intestinimonas butyriciproducens</name>
    <dbReference type="NCBI Taxonomy" id="1297617"/>
    <lineage>
        <taxon>Bacteria</taxon>
        <taxon>Bacillati</taxon>
        <taxon>Bacillota</taxon>
        <taxon>Clostridia</taxon>
        <taxon>Eubacteriales</taxon>
        <taxon>Intestinimonas</taxon>
    </lineage>
</organism>
<dbReference type="InterPro" id="IPR053812">
    <property type="entry name" value="HTH_Sigma70_ECF-like"/>
</dbReference>
<dbReference type="Pfam" id="PF07638">
    <property type="entry name" value="Sigma70_ECF"/>
    <property type="match status" value="1"/>
</dbReference>
<comment type="caution">
    <text evidence="2">The sequence shown here is derived from an EMBL/GenBank/DDBJ whole genome shotgun (WGS) entry which is preliminary data.</text>
</comment>
<proteinExistence type="predicted"/>
<dbReference type="RefSeq" id="WP_116722067.1">
    <property type="nucleotide sequence ID" value="NZ_CP011524.1"/>
</dbReference>
<dbReference type="Proteomes" id="UP000245778">
    <property type="component" value="Unassembled WGS sequence"/>
</dbReference>
<evidence type="ECO:0000313" key="3">
    <source>
        <dbReference type="Proteomes" id="UP000245778"/>
    </source>
</evidence>
<dbReference type="EMBL" id="QEKK01000004">
    <property type="protein sequence ID" value="PVY58689.1"/>
    <property type="molecule type" value="Genomic_DNA"/>
</dbReference>
<name>A0A2U1CCP8_9FIRM</name>
<dbReference type="AlphaFoldDB" id="A0A2U1CCP8"/>
<feature type="domain" description="RNA polymerase sigma-70 ECF-like HTH" evidence="1">
    <location>
        <begin position="91"/>
        <end position="153"/>
    </location>
</feature>
<sequence>MKKWQEERNYRRVLNEGGEVIANIITVDGMDVEVPEDVYLAYSQADRRERYITEEQSSGKLLSLEQMEEDDLLPDYVGAETAPSAETEALEREELRNLAEQKQILLLALLSLKDTDRELINALFFDGASTREYAQRMGVSQRAVIKRRDRILRDLKKFFENSSK</sequence>
<gene>
    <name evidence="2" type="ORF">C7373_104288</name>
</gene>
<dbReference type="InterPro" id="IPR013324">
    <property type="entry name" value="RNA_pol_sigma_r3/r4-like"/>
</dbReference>